<dbReference type="GO" id="GO:0016740">
    <property type="term" value="F:transferase activity"/>
    <property type="evidence" value="ECO:0007669"/>
    <property type="project" value="UniProtKB-KW"/>
</dbReference>
<keyword evidence="1" id="KW-0808">Transferase</keyword>
<keyword evidence="2" id="KW-1185">Reference proteome</keyword>
<accession>A0A4D7QKT5</accession>
<dbReference type="SUPFAM" id="SSF89796">
    <property type="entry name" value="CoA-transferase family III (CaiB/BaiF)"/>
    <property type="match status" value="1"/>
</dbReference>
<sequence>MAAPLPPLSGLKVLDFSNLLPGPLASLILAEAGAEVIKVERPGTGDEMRSYAPPFAGASGNFALLNRGKASLVADLKDAGDLAHIKALAAEADVLIEQFRPGVMARLGLGYETLATDNPRLIYCSISGYGQSGERVAKAGHDLNYLAEAGLLGLTRGTDGAPVLPQVLAADIGGGAYPAVLNILLALQQRALSGRGCSIDVAMADNLFTFAYWGLAAGHAGAWPRPGGELITGGSPRYQIYRTADDRFLAAAPLEERFWQVFCDRIGLGPEDRDDRPDPQATRAKVAGLIAGRSAAAWQEAFGDADVCVSVVATLEEAANDRAFVGRGLFAREVSGVGGAMAALPVPIDPGLREPSASRAFPMLDEAARRTGWAGG</sequence>
<dbReference type="Proteomes" id="UP000298588">
    <property type="component" value="Chromosome"/>
</dbReference>
<dbReference type="InterPro" id="IPR023606">
    <property type="entry name" value="CoA-Trfase_III_dom_1_sf"/>
</dbReference>
<dbReference type="Gene3D" id="3.30.1540.10">
    <property type="entry name" value="formyl-coa transferase, domain 3"/>
    <property type="match status" value="1"/>
</dbReference>
<evidence type="ECO:0000313" key="2">
    <source>
        <dbReference type="Proteomes" id="UP000298588"/>
    </source>
</evidence>
<dbReference type="Pfam" id="PF02515">
    <property type="entry name" value="CoA_transf_3"/>
    <property type="match status" value="1"/>
</dbReference>
<dbReference type="EMBL" id="CP039865">
    <property type="protein sequence ID" value="QCK86319.1"/>
    <property type="molecule type" value="Genomic_DNA"/>
</dbReference>
<proteinExistence type="predicted"/>
<dbReference type="InterPro" id="IPR044855">
    <property type="entry name" value="CoA-Trfase_III_dom3_sf"/>
</dbReference>
<dbReference type="PANTHER" id="PTHR48228">
    <property type="entry name" value="SUCCINYL-COA--D-CITRAMALATE COA-TRANSFERASE"/>
    <property type="match status" value="1"/>
</dbReference>
<dbReference type="InterPro" id="IPR050509">
    <property type="entry name" value="CoA-transferase_III"/>
</dbReference>
<organism evidence="1 2">
    <name type="scientific">Phreatobacter aquaticus</name>
    <dbReference type="NCBI Taxonomy" id="2570229"/>
    <lineage>
        <taxon>Bacteria</taxon>
        <taxon>Pseudomonadati</taxon>
        <taxon>Pseudomonadota</taxon>
        <taxon>Alphaproteobacteria</taxon>
        <taxon>Hyphomicrobiales</taxon>
        <taxon>Phreatobacteraceae</taxon>
        <taxon>Phreatobacter</taxon>
    </lineage>
</organism>
<dbReference type="Gene3D" id="3.40.50.10540">
    <property type="entry name" value="Crotonobetainyl-coa:carnitine coa-transferase, domain 1"/>
    <property type="match status" value="1"/>
</dbReference>
<dbReference type="KEGG" id="paqt:E8L99_11425"/>
<dbReference type="InterPro" id="IPR003673">
    <property type="entry name" value="CoA-Trfase_fam_III"/>
</dbReference>
<evidence type="ECO:0000313" key="1">
    <source>
        <dbReference type="EMBL" id="QCK86319.1"/>
    </source>
</evidence>
<reference evidence="1 2" key="1">
    <citation type="submission" date="2019-04" db="EMBL/GenBank/DDBJ databases">
        <title>Phreatobacter aquaticus sp. nov.</title>
        <authorList>
            <person name="Choi A."/>
            <person name="Baek K."/>
        </authorList>
    </citation>
    <scope>NUCLEOTIDE SEQUENCE [LARGE SCALE GENOMIC DNA]</scope>
    <source>
        <strain evidence="1 2">NMCR1094</strain>
    </source>
</reference>
<gene>
    <name evidence="1" type="ORF">E8L99_11425</name>
</gene>
<dbReference type="PANTHER" id="PTHR48228:SF5">
    <property type="entry name" value="ALPHA-METHYLACYL-COA RACEMASE"/>
    <property type="match status" value="1"/>
</dbReference>
<dbReference type="OrthoDB" id="9806585at2"/>
<dbReference type="AlphaFoldDB" id="A0A4D7QKT5"/>
<dbReference type="RefSeq" id="WP_137099650.1">
    <property type="nucleotide sequence ID" value="NZ_CP039865.1"/>
</dbReference>
<name>A0A4D7QKT5_9HYPH</name>
<protein>
    <submittedName>
        <fullName evidence="1">CoA transferase</fullName>
    </submittedName>
</protein>